<dbReference type="HOGENOM" id="CLU_1300341_0_0_1"/>
<dbReference type="KEGG" id="sla:SERLADRAFT_432160"/>
<sequence>MGLYQDPTDSIDVFINENINVDADQPIETDEIDQDTGLKFSPCELTKDDPNPFGPGGRLVRVILVAVVCNKPAAHKVGGFGSHFHTNLCTCWWITQGEKDSAKAFVKDAFLPCTNEQQQDYGDRYRKLPNATTCKNFVKEYAMRYTQLLRLPYFNLVEQVVTDPMHNLFLGLIKSHFYNIWVQSKILRPNYKLKVFHELLLILLFLALVENY</sequence>
<reference evidence="1" key="1">
    <citation type="submission" date="2011-04" db="EMBL/GenBank/DDBJ databases">
        <title>Evolution of plant cell wall degrading machinery underlies the functional diversity of forest fungi.</title>
        <authorList>
            <consortium name="US DOE Joint Genome Institute (JGI-PGF)"/>
            <person name="Eastwood D.C."/>
            <person name="Floudas D."/>
            <person name="Binder M."/>
            <person name="Majcherczyk A."/>
            <person name="Schneider P."/>
            <person name="Aerts A."/>
            <person name="Asiegbu F.O."/>
            <person name="Baker S.E."/>
            <person name="Barry K."/>
            <person name="Bendiksby M."/>
            <person name="Blumentritt M."/>
            <person name="Coutinho P.M."/>
            <person name="Cullen D."/>
            <person name="Cullen D."/>
            <person name="Gathman A."/>
            <person name="Goodell B."/>
            <person name="Henrissat B."/>
            <person name="Ihrmark K."/>
            <person name="Kauserud H."/>
            <person name="Kohler A."/>
            <person name="LaButti K."/>
            <person name="Lapidus A."/>
            <person name="Lavin J.L."/>
            <person name="Lee Y.-H."/>
            <person name="Lindquist E."/>
            <person name="Lilly W."/>
            <person name="Lucas S."/>
            <person name="Morin E."/>
            <person name="Murat C."/>
            <person name="Oguiza J.A."/>
            <person name="Park J."/>
            <person name="Pisabarro A.G."/>
            <person name="Riley R."/>
            <person name="Rosling A."/>
            <person name="Salamov A."/>
            <person name="Schmidt O."/>
            <person name="Schmutz J."/>
            <person name="Skrede I."/>
            <person name="Stenlid J."/>
            <person name="Wiebenga A."/>
            <person name="Xie X."/>
            <person name="Kues U."/>
            <person name="Hibbett D.S."/>
            <person name="Hoffmeister D."/>
            <person name="Hogberg N."/>
            <person name="Martin F."/>
            <person name="Grigoriev I.V."/>
            <person name="Watkinson S.C."/>
        </authorList>
    </citation>
    <scope>NUCLEOTIDE SEQUENCE</scope>
    <source>
        <strain evidence="1">S7.9</strain>
    </source>
</reference>
<dbReference type="RefSeq" id="XP_007312472.1">
    <property type="nucleotide sequence ID" value="XM_007312410.1"/>
</dbReference>
<dbReference type="PANTHER" id="PTHR46579">
    <property type="entry name" value="F5/8 TYPE C DOMAIN-CONTAINING PROTEIN-RELATED"/>
    <property type="match status" value="1"/>
</dbReference>
<organism>
    <name type="scientific">Serpula lacrymans var. lacrymans (strain S7.9)</name>
    <name type="common">Dry rot fungus</name>
    <dbReference type="NCBI Taxonomy" id="578457"/>
    <lineage>
        <taxon>Eukaryota</taxon>
        <taxon>Fungi</taxon>
        <taxon>Dikarya</taxon>
        <taxon>Basidiomycota</taxon>
        <taxon>Agaricomycotina</taxon>
        <taxon>Agaricomycetes</taxon>
        <taxon>Agaricomycetidae</taxon>
        <taxon>Boletales</taxon>
        <taxon>Coniophorineae</taxon>
        <taxon>Serpulaceae</taxon>
        <taxon>Serpula</taxon>
    </lineage>
</organism>
<dbReference type="AlphaFoldDB" id="F8NEF4"/>
<dbReference type="PANTHER" id="PTHR46579:SF2">
    <property type="entry name" value="C2H2-TYPE DOMAIN-CONTAINING PROTEIN"/>
    <property type="match status" value="1"/>
</dbReference>
<proteinExistence type="predicted"/>
<dbReference type="OrthoDB" id="3269001at2759"/>
<dbReference type="GeneID" id="18813934"/>
<gene>
    <name evidence="1" type="ORF">SERLADRAFT_432160</name>
</gene>
<accession>F8NEF4</accession>
<protein>
    <submittedName>
        <fullName evidence="1">Uncharacterized protein</fullName>
    </submittedName>
</protein>
<evidence type="ECO:0000313" key="1">
    <source>
        <dbReference type="EMBL" id="EGO30588.1"/>
    </source>
</evidence>
<dbReference type="Proteomes" id="UP000008064">
    <property type="component" value="Unassembled WGS sequence"/>
</dbReference>
<dbReference type="EMBL" id="GL945428">
    <property type="protein sequence ID" value="EGO30588.1"/>
    <property type="molecule type" value="Genomic_DNA"/>
</dbReference>
<name>F8NEF4_SERL9</name>